<evidence type="ECO:0000256" key="7">
    <source>
        <dbReference type="ARBA" id="ARBA00023136"/>
    </source>
</evidence>
<protein>
    <submittedName>
        <fullName evidence="9">DMT superfamily drug metabolite transporter</fullName>
    </submittedName>
    <submittedName>
        <fullName evidence="10">Glucose uptake protein</fullName>
    </submittedName>
</protein>
<feature type="transmembrane region" description="Helical" evidence="8">
    <location>
        <begin position="153"/>
        <end position="170"/>
    </location>
</feature>
<dbReference type="GeneID" id="76042569"/>
<dbReference type="SUPFAM" id="SSF103481">
    <property type="entry name" value="Multidrug resistance efflux transporter EmrE"/>
    <property type="match status" value="1"/>
</dbReference>
<dbReference type="EMBL" id="JQBY01000001">
    <property type="protein sequence ID" value="KRN83616.1"/>
    <property type="molecule type" value="Genomic_DNA"/>
</dbReference>
<evidence type="ECO:0000256" key="8">
    <source>
        <dbReference type="SAM" id="Phobius"/>
    </source>
</evidence>
<keyword evidence="7 8" id="KW-0472">Membrane</keyword>
<dbReference type="Proteomes" id="UP000051749">
    <property type="component" value="Unassembled WGS sequence"/>
</dbReference>
<sequence>MMTILIGLIPAIIWGIMPTILYYVKGSAIEQLLGTTFGTLIVSILVFIYFKPQINLTTGMFSLVSGIGWSIGQYGQYWAYQRIGVSRTFPISAGLQIIGNTLIGGLVFGEWQGSEQFVFGVIGITTIVVGLIIGNMTRSNKLETDGSSHKIDYLILILTTVGYWSYSAFPKLIQNGNAVAELLPQAVGMTLMASVLAVMFNRNTNLHFNRVRLNTLVGTLFGVAAGTYLWSMSLNGLVNAFLLSQICHYTGNCLA</sequence>
<reference evidence="10 12" key="2">
    <citation type="submission" date="2016-10" db="EMBL/GenBank/DDBJ databases">
        <authorList>
            <person name="Varghese N."/>
            <person name="Submissions S."/>
        </authorList>
    </citation>
    <scope>NUCLEOTIDE SEQUENCE [LARGE SCALE GENOMIC DNA]</scope>
    <source>
        <strain evidence="10 12">CGMCC 1.3889</strain>
    </source>
</reference>
<keyword evidence="5 8" id="KW-0812">Transmembrane</keyword>
<evidence type="ECO:0000256" key="1">
    <source>
        <dbReference type="ARBA" id="ARBA00004651"/>
    </source>
</evidence>
<evidence type="ECO:0000313" key="12">
    <source>
        <dbReference type="Proteomes" id="UP000182818"/>
    </source>
</evidence>
<feature type="transmembrane region" description="Helical" evidence="8">
    <location>
        <begin position="182"/>
        <end position="201"/>
    </location>
</feature>
<feature type="transmembrane region" description="Helical" evidence="8">
    <location>
        <begin position="117"/>
        <end position="133"/>
    </location>
</feature>
<keyword evidence="3" id="KW-0813">Transport</keyword>
<evidence type="ECO:0000313" key="11">
    <source>
        <dbReference type="Proteomes" id="UP000051749"/>
    </source>
</evidence>
<name>A0A0R2K1X9_9LACO</name>
<dbReference type="Pfam" id="PF06800">
    <property type="entry name" value="Sugar_transport"/>
    <property type="match status" value="1"/>
</dbReference>
<dbReference type="InterPro" id="IPR037185">
    <property type="entry name" value="EmrE-like"/>
</dbReference>
<dbReference type="PATRIC" id="fig|319653.3.peg.85"/>
<dbReference type="CDD" id="cd23110">
    <property type="entry name" value="GRP"/>
    <property type="match status" value="1"/>
</dbReference>
<reference evidence="9 11" key="1">
    <citation type="journal article" date="2015" name="Genome Announc.">
        <title>Expanding the biotechnology potential of lactobacilli through comparative genomics of 213 strains and associated genera.</title>
        <authorList>
            <person name="Sun Z."/>
            <person name="Harris H.M."/>
            <person name="McCann A."/>
            <person name="Guo C."/>
            <person name="Argimon S."/>
            <person name="Zhang W."/>
            <person name="Yang X."/>
            <person name="Jeffery I.B."/>
            <person name="Cooney J.C."/>
            <person name="Kagawa T.F."/>
            <person name="Liu W."/>
            <person name="Song Y."/>
            <person name="Salvetti E."/>
            <person name="Wrobel A."/>
            <person name="Rasinkangas P."/>
            <person name="Parkhill J."/>
            <person name="Rea M.C."/>
            <person name="O'Sullivan O."/>
            <person name="Ritari J."/>
            <person name="Douillard F.P."/>
            <person name="Paul Ross R."/>
            <person name="Yang R."/>
            <person name="Briner A.E."/>
            <person name="Felis G.E."/>
            <person name="de Vos W.M."/>
            <person name="Barrangou R."/>
            <person name="Klaenhammer T.R."/>
            <person name="Caufield P.W."/>
            <person name="Cui Y."/>
            <person name="Zhang H."/>
            <person name="O'Toole P.W."/>
        </authorList>
    </citation>
    <scope>NUCLEOTIDE SEQUENCE [LARGE SCALE GENOMIC DNA]</scope>
    <source>
        <strain evidence="9 11">DSM 22301</strain>
    </source>
</reference>
<evidence type="ECO:0000256" key="3">
    <source>
        <dbReference type="ARBA" id="ARBA00022448"/>
    </source>
</evidence>
<organism evidence="9 11">
    <name type="scientific">Pediococcus ethanolidurans</name>
    <dbReference type="NCBI Taxonomy" id="319653"/>
    <lineage>
        <taxon>Bacteria</taxon>
        <taxon>Bacillati</taxon>
        <taxon>Bacillota</taxon>
        <taxon>Bacilli</taxon>
        <taxon>Lactobacillales</taxon>
        <taxon>Lactobacillaceae</taxon>
        <taxon>Pediococcus</taxon>
    </lineage>
</organism>
<comment type="caution">
    <text evidence="9">The sequence shown here is derived from an EMBL/GenBank/DDBJ whole genome shotgun (WGS) entry which is preliminary data.</text>
</comment>
<dbReference type="EMBL" id="FOGK01000001">
    <property type="protein sequence ID" value="SER02490.1"/>
    <property type="molecule type" value="Genomic_DNA"/>
</dbReference>
<dbReference type="InterPro" id="IPR010651">
    <property type="entry name" value="Sugar_transport"/>
</dbReference>
<evidence type="ECO:0000256" key="5">
    <source>
        <dbReference type="ARBA" id="ARBA00022692"/>
    </source>
</evidence>
<keyword evidence="4" id="KW-0762">Sugar transport</keyword>
<dbReference type="GO" id="GO:0005886">
    <property type="term" value="C:plasma membrane"/>
    <property type="evidence" value="ECO:0007669"/>
    <property type="project" value="UniProtKB-SubCell"/>
</dbReference>
<gene>
    <name evidence="9" type="ORF">IV87_GL000085</name>
    <name evidence="10" type="ORF">SAMN04487973_10182</name>
</gene>
<dbReference type="STRING" id="319653.SAMN04487973_10182"/>
<evidence type="ECO:0000256" key="6">
    <source>
        <dbReference type="ARBA" id="ARBA00022989"/>
    </source>
</evidence>
<evidence type="ECO:0000313" key="10">
    <source>
        <dbReference type="EMBL" id="SER02490.1"/>
    </source>
</evidence>
<evidence type="ECO:0000256" key="4">
    <source>
        <dbReference type="ARBA" id="ARBA00022597"/>
    </source>
</evidence>
<dbReference type="GO" id="GO:0015144">
    <property type="term" value="F:carbohydrate transmembrane transporter activity"/>
    <property type="evidence" value="ECO:0007669"/>
    <property type="project" value="InterPro"/>
</dbReference>
<evidence type="ECO:0000313" key="9">
    <source>
        <dbReference type="EMBL" id="KRN83616.1"/>
    </source>
</evidence>
<dbReference type="AlphaFoldDB" id="A0A0R2K1X9"/>
<proteinExistence type="inferred from homology"/>
<feature type="transmembrane region" description="Helical" evidence="8">
    <location>
        <begin position="213"/>
        <end position="231"/>
    </location>
</feature>
<dbReference type="RefSeq" id="WP_082623474.1">
    <property type="nucleotide sequence ID" value="NZ_BJYP01000001.1"/>
</dbReference>
<feature type="transmembrane region" description="Helical" evidence="8">
    <location>
        <begin position="31"/>
        <end position="50"/>
    </location>
</feature>
<keyword evidence="6 8" id="KW-1133">Transmembrane helix</keyword>
<comment type="similarity">
    <text evidence="2">Belongs to the GRP transporter (TC 2.A.7.5) family.</text>
</comment>
<dbReference type="Proteomes" id="UP000182818">
    <property type="component" value="Unassembled WGS sequence"/>
</dbReference>
<accession>A0A0R2K1X9</accession>
<comment type="subcellular location">
    <subcellularLocation>
        <location evidence="1">Cell membrane</location>
        <topology evidence="1">Multi-pass membrane protein</topology>
    </subcellularLocation>
</comment>
<evidence type="ECO:0000256" key="2">
    <source>
        <dbReference type="ARBA" id="ARBA00006117"/>
    </source>
</evidence>
<keyword evidence="12" id="KW-1185">Reference proteome</keyword>
<feature type="transmembrane region" description="Helical" evidence="8">
    <location>
        <begin position="89"/>
        <end position="111"/>
    </location>
</feature>
<feature type="transmembrane region" description="Helical" evidence="8">
    <location>
        <begin position="6"/>
        <end position="24"/>
    </location>
</feature>
<dbReference type="OrthoDB" id="1452595at2"/>